<gene>
    <name evidence="1" type="ORF">GTQ55_15160</name>
</gene>
<dbReference type="EMBL" id="CP047491">
    <property type="protein sequence ID" value="QHQ40186.1"/>
    <property type="molecule type" value="Genomic_DNA"/>
</dbReference>
<accession>A0ABX6IZF9</accession>
<sequence length="48" mass="5610">MELALKDKKISDQLANQKYRSIMRGIRWWDPHWSALIPPGSDLTRLSS</sequence>
<name>A0ABX6IZF9_9GAMM</name>
<protein>
    <recommendedName>
        <fullName evidence="3">Integrase</fullName>
    </recommendedName>
</protein>
<evidence type="ECO:0008006" key="3">
    <source>
        <dbReference type="Google" id="ProtNLM"/>
    </source>
</evidence>
<dbReference type="RefSeq" id="WP_161859484.1">
    <property type="nucleotide sequence ID" value="NZ_CP047491.1"/>
</dbReference>
<dbReference type="Proteomes" id="UP000464675">
    <property type="component" value="Chromosome"/>
</dbReference>
<proteinExistence type="predicted"/>
<evidence type="ECO:0000313" key="1">
    <source>
        <dbReference type="EMBL" id="QHQ40186.1"/>
    </source>
</evidence>
<reference evidence="1 2" key="1">
    <citation type="submission" date="2020-01" db="EMBL/GenBank/DDBJ databases">
        <title>The possibility of degradation of plastic by Microbulbifer hydrolyticus IRE-31.</title>
        <authorList>
            <person name="Liu L."/>
        </authorList>
    </citation>
    <scope>NUCLEOTIDE SEQUENCE [LARGE SCALE GENOMIC DNA]</scope>
    <source>
        <strain evidence="1 2">IRE-31</strain>
    </source>
</reference>
<organism evidence="1 2">
    <name type="scientific">Microbulbifer hydrolyticus</name>
    <dbReference type="NCBI Taxonomy" id="48074"/>
    <lineage>
        <taxon>Bacteria</taxon>
        <taxon>Pseudomonadati</taxon>
        <taxon>Pseudomonadota</taxon>
        <taxon>Gammaproteobacteria</taxon>
        <taxon>Cellvibrionales</taxon>
        <taxon>Microbulbiferaceae</taxon>
        <taxon>Microbulbifer</taxon>
    </lineage>
</organism>
<evidence type="ECO:0000313" key="2">
    <source>
        <dbReference type="Proteomes" id="UP000464675"/>
    </source>
</evidence>
<keyword evidence="2" id="KW-1185">Reference proteome</keyword>